<organism evidence="3 4">
    <name type="scientific">Chondromyces crocatus</name>
    <dbReference type="NCBI Taxonomy" id="52"/>
    <lineage>
        <taxon>Bacteria</taxon>
        <taxon>Pseudomonadati</taxon>
        <taxon>Myxococcota</taxon>
        <taxon>Polyangia</taxon>
        <taxon>Polyangiales</taxon>
        <taxon>Polyangiaceae</taxon>
        <taxon>Chondromyces</taxon>
    </lineage>
</organism>
<dbReference type="EMBL" id="CP012159">
    <property type="protein sequence ID" value="AKT39314.1"/>
    <property type="molecule type" value="Genomic_DNA"/>
</dbReference>
<evidence type="ECO:0000259" key="2">
    <source>
        <dbReference type="Pfam" id="PF00350"/>
    </source>
</evidence>
<protein>
    <recommendedName>
        <fullName evidence="2">Dynamin N-terminal domain-containing protein</fullName>
    </recommendedName>
</protein>
<dbReference type="AlphaFoldDB" id="A0A0K1EEN3"/>
<evidence type="ECO:0000313" key="3">
    <source>
        <dbReference type="EMBL" id="AKT39314.1"/>
    </source>
</evidence>
<dbReference type="InterPro" id="IPR027417">
    <property type="entry name" value="P-loop_NTPase"/>
</dbReference>
<dbReference type="PANTHER" id="PTHR36681:SF3">
    <property type="entry name" value="NUCLEAR GTPASE, GERMINAL CENTER-ASSOCIATED, TANDEM DUPLICATE 3"/>
    <property type="match status" value="1"/>
</dbReference>
<dbReference type="Gene3D" id="3.40.50.300">
    <property type="entry name" value="P-loop containing nucleotide triphosphate hydrolases"/>
    <property type="match status" value="1"/>
</dbReference>
<dbReference type="Proteomes" id="UP000067626">
    <property type="component" value="Chromosome"/>
</dbReference>
<dbReference type="KEGG" id="ccro:CMC5_034610"/>
<dbReference type="InterPro" id="IPR045063">
    <property type="entry name" value="Dynamin_N"/>
</dbReference>
<dbReference type="SUPFAM" id="SSF52540">
    <property type="entry name" value="P-loop containing nucleoside triphosphate hydrolases"/>
    <property type="match status" value="1"/>
</dbReference>
<dbReference type="CDD" id="cd00882">
    <property type="entry name" value="Ras_like_GTPase"/>
    <property type="match status" value="1"/>
</dbReference>
<gene>
    <name evidence="3" type="ORF">CMC5_034610</name>
</gene>
<accession>A0A0K1EEN3</accession>
<dbReference type="Pfam" id="PF00350">
    <property type="entry name" value="Dynamin_N"/>
    <property type="match status" value="1"/>
</dbReference>
<reference evidence="3 4" key="1">
    <citation type="submission" date="2015-07" db="EMBL/GenBank/DDBJ databases">
        <title>Genome analysis of myxobacterium Chondromyces crocatus Cm c5 reveals a high potential for natural compound synthesis and the genetic basis for the loss of fruiting body formation.</title>
        <authorList>
            <person name="Zaburannyi N."/>
            <person name="Bunk B."/>
            <person name="Maier J."/>
            <person name="Overmann J."/>
            <person name="Mueller R."/>
        </authorList>
    </citation>
    <scope>NUCLEOTIDE SEQUENCE [LARGE SCALE GENOMIC DNA]</scope>
    <source>
        <strain evidence="3 4">Cm c5</strain>
    </source>
</reference>
<dbReference type="STRING" id="52.CMC5_034610"/>
<feature type="region of interest" description="Disordered" evidence="1">
    <location>
        <begin position="148"/>
        <end position="168"/>
    </location>
</feature>
<sequence length="819" mass="91431">MTMTPRSTESTLLEWYTRAARPFLEHHAPGHLASLDQQSKRLAQLTHASREEVAACFLGAAGVGKSTLLNALVSERYNLLPHGGVGPLTAQATVVRYADAPYFRATYLPASALNRILFAIERAHEIATRRALDPAATEAVAAALDEEERREAEAAVPVSSPDDPTEGARDKIDAYERQVRLLIQGEQQGEIDAPFLLDALRTVLGLPLRWNGRPLTPEERGRIEWLRECIKLPLRNGAHREQRADGDLETFLRDLREHASGFLAPLIKRLEVGWTADALREGLTFVDLPGVGVANDEYRNVTAEWIRDRARAIVLVVDRAGVTEASADLLRSTGFLNRLLHDSDDAEAEPVSLAVVMVKVDQSADAAWQDEKLLKPGSARKWGEHWRDVHARAVDVARAQLRQELEKLSSEGPDATRDERQAALARVLDTVQIHAVSAPQYRLWHLQDDEERPRIKSAEESRVPELLFALRTFATDHRARRDAQLAAARADFQRRVRASLDLVRAEWELDARAEREAQQLREELETFLAPKQRELDARQGAFREFLRESLPAQIDAQVNAASLQAKEDIARYLGRLKKLHWATLRATVRRGGAHLNNKGVHLDLPNALALRFEEPIAIVWSKHVLTALRRRTAELGQDYVALVGEVVTWARSQDARVQGRFVEALHESLVAQTQDLASIGKDAVDELKKNVRAQLYAQLVTRVRQRCQVFVDQKSDVGPGVKQRILELFGEELAAGVVEIARPAAAKVLRDNYNAIQAEITERFAAYQNPLDSARDAIVGSHQDSIRRSDAERRQGVLDQIDTIARAAPETTVAPSATD</sequence>
<name>A0A0K1EEN3_CHOCO</name>
<dbReference type="PANTHER" id="PTHR36681">
    <property type="entry name" value="NUCLEAR GTPASE, GERMINAL CENTER-ASSOCIATED, TANDEM DUPLICATE 3"/>
    <property type="match status" value="1"/>
</dbReference>
<proteinExistence type="predicted"/>
<feature type="domain" description="Dynamin N-terminal" evidence="2">
    <location>
        <begin position="57"/>
        <end position="319"/>
    </location>
</feature>
<dbReference type="OrthoDB" id="5478830at2"/>
<evidence type="ECO:0000256" key="1">
    <source>
        <dbReference type="SAM" id="MobiDB-lite"/>
    </source>
</evidence>
<keyword evidence="4" id="KW-1185">Reference proteome</keyword>
<evidence type="ECO:0000313" key="4">
    <source>
        <dbReference type="Proteomes" id="UP000067626"/>
    </source>
</evidence>